<comment type="caution">
    <text evidence="1">The sequence shown here is derived from an EMBL/GenBank/DDBJ whole genome shotgun (WGS) entry which is preliminary data.</text>
</comment>
<dbReference type="SUPFAM" id="SSF52467">
    <property type="entry name" value="DHS-like NAD/FAD-binding domain"/>
    <property type="match status" value="1"/>
</dbReference>
<reference evidence="1 2" key="1">
    <citation type="submission" date="2023-07" db="EMBL/GenBank/DDBJ databases">
        <title>Sorghum-associated microbial communities from plants grown in Nebraska, USA.</title>
        <authorList>
            <person name="Schachtman D."/>
        </authorList>
    </citation>
    <scope>NUCLEOTIDE SEQUENCE [LARGE SCALE GENOMIC DNA]</scope>
    <source>
        <strain evidence="1 2">DS1039</strain>
    </source>
</reference>
<sequence>MGVEGEATVIIELGAGSAIPTVRSLSERHAPGVIRINPDESAINPMTGLGLAGGALKVLQSLDARMIGSQG</sequence>
<accession>A0ABU1KTA1</accession>
<dbReference type="InterPro" id="IPR029035">
    <property type="entry name" value="DHS-like_NAD/FAD-binding_dom"/>
</dbReference>
<keyword evidence="2" id="KW-1185">Reference proteome</keyword>
<protein>
    <submittedName>
        <fullName evidence="1">Uncharacterized protein</fullName>
    </submittedName>
</protein>
<evidence type="ECO:0000313" key="2">
    <source>
        <dbReference type="Proteomes" id="UP001185254"/>
    </source>
</evidence>
<name>A0ABU1KTA1_9BURK</name>
<gene>
    <name evidence="1" type="ORF">J2776_000851</name>
</gene>
<dbReference type="Proteomes" id="UP001185254">
    <property type="component" value="Unassembled WGS sequence"/>
</dbReference>
<organism evidence="1 2">
    <name type="scientific">Paraburkholderia caledonica</name>
    <dbReference type="NCBI Taxonomy" id="134536"/>
    <lineage>
        <taxon>Bacteria</taxon>
        <taxon>Pseudomonadati</taxon>
        <taxon>Pseudomonadota</taxon>
        <taxon>Betaproteobacteria</taxon>
        <taxon>Burkholderiales</taxon>
        <taxon>Burkholderiaceae</taxon>
        <taxon>Paraburkholderia</taxon>
    </lineage>
</organism>
<proteinExistence type="predicted"/>
<evidence type="ECO:0000313" key="1">
    <source>
        <dbReference type="EMBL" id="MDR6374175.1"/>
    </source>
</evidence>
<dbReference type="EMBL" id="JAVDQN010000001">
    <property type="protein sequence ID" value="MDR6374175.1"/>
    <property type="molecule type" value="Genomic_DNA"/>
</dbReference>